<evidence type="ECO:0000256" key="3">
    <source>
        <dbReference type="ARBA" id="ARBA00017272"/>
    </source>
</evidence>
<evidence type="ECO:0000256" key="6">
    <source>
        <dbReference type="ARBA" id="ARBA00023134"/>
    </source>
</evidence>
<proteinExistence type="inferred from homology"/>
<dbReference type="SUPFAM" id="SSF55620">
    <property type="entry name" value="Tetrahydrobiopterin biosynthesis enzymes-like"/>
    <property type="match status" value="1"/>
</dbReference>
<comment type="similarity">
    <text evidence="1">Belongs to the GTP cyclohydrolase I family.</text>
</comment>
<dbReference type="EMBL" id="KN605579">
    <property type="protein sequence ID" value="KHJ79333.1"/>
    <property type="molecule type" value="Genomic_DNA"/>
</dbReference>
<dbReference type="Proteomes" id="UP000053660">
    <property type="component" value="Unassembled WGS sequence"/>
</dbReference>
<dbReference type="FunFam" id="1.10.286.10:FF:000003">
    <property type="entry name" value="GTP cyclohydrolase 1"/>
    <property type="match status" value="1"/>
</dbReference>
<evidence type="ECO:0000256" key="4">
    <source>
        <dbReference type="ARBA" id="ARBA00022741"/>
    </source>
</evidence>
<evidence type="ECO:0000256" key="2">
    <source>
        <dbReference type="ARBA" id="ARBA00011857"/>
    </source>
</evidence>
<organism evidence="10 11">
    <name type="scientific">Oesophagostomum dentatum</name>
    <name type="common">Nodular worm</name>
    <dbReference type="NCBI Taxonomy" id="61180"/>
    <lineage>
        <taxon>Eukaryota</taxon>
        <taxon>Metazoa</taxon>
        <taxon>Ecdysozoa</taxon>
        <taxon>Nematoda</taxon>
        <taxon>Chromadorea</taxon>
        <taxon>Rhabditida</taxon>
        <taxon>Rhabditina</taxon>
        <taxon>Rhabditomorpha</taxon>
        <taxon>Strongyloidea</taxon>
        <taxon>Strongylidae</taxon>
        <taxon>Oesophagostomum</taxon>
    </lineage>
</organism>
<sequence length="118" mass="12823">MPAESGFVSSDSASEETGDQKAVKEFKKTTSNLENMAAAYSSIISHVGGDVNRQGLLKTAERAAKAMLYFTKGYEQQLDDILNEAVLAKTTRRWSLSRISRCSPFASTTLFLSMAGCT</sequence>
<name>A0A0B1S1U8_OESDE</name>
<dbReference type="AlphaFoldDB" id="A0A0B1S1U8"/>
<evidence type="ECO:0000256" key="8">
    <source>
        <dbReference type="SAM" id="MobiDB-lite"/>
    </source>
</evidence>
<reference evidence="10 11" key="1">
    <citation type="submission" date="2014-03" db="EMBL/GenBank/DDBJ databases">
        <title>Draft genome of the hookworm Oesophagostomum dentatum.</title>
        <authorList>
            <person name="Mitreva M."/>
        </authorList>
    </citation>
    <scope>NUCLEOTIDE SEQUENCE [LARGE SCALE GENOMIC DNA]</scope>
    <source>
        <strain evidence="10 11">OD-Hann</strain>
    </source>
</reference>
<comment type="subunit">
    <text evidence="2">Toroid-shaped homodecamer, composed of two pentamers of five dimers.</text>
</comment>
<dbReference type="GO" id="GO:0005525">
    <property type="term" value="F:GTP binding"/>
    <property type="evidence" value="ECO:0007669"/>
    <property type="project" value="UniProtKB-KW"/>
</dbReference>
<dbReference type="OrthoDB" id="4966at2759"/>
<evidence type="ECO:0000256" key="5">
    <source>
        <dbReference type="ARBA" id="ARBA00022801"/>
    </source>
</evidence>
<feature type="domain" description="GTP cyclohydrolase I" evidence="9">
    <location>
        <begin position="37"/>
        <end position="86"/>
    </location>
</feature>
<evidence type="ECO:0000256" key="1">
    <source>
        <dbReference type="ARBA" id="ARBA00008085"/>
    </source>
</evidence>
<evidence type="ECO:0000256" key="7">
    <source>
        <dbReference type="ARBA" id="ARBA00030854"/>
    </source>
</evidence>
<dbReference type="GO" id="GO:0003934">
    <property type="term" value="F:GTP cyclohydrolase I activity"/>
    <property type="evidence" value="ECO:0007669"/>
    <property type="project" value="InterPro"/>
</dbReference>
<keyword evidence="11" id="KW-1185">Reference proteome</keyword>
<evidence type="ECO:0000313" key="11">
    <source>
        <dbReference type="Proteomes" id="UP000053660"/>
    </source>
</evidence>
<dbReference type="GO" id="GO:0046654">
    <property type="term" value="P:tetrahydrofolate biosynthetic process"/>
    <property type="evidence" value="ECO:0007669"/>
    <property type="project" value="InterPro"/>
</dbReference>
<dbReference type="GO" id="GO:0005737">
    <property type="term" value="C:cytoplasm"/>
    <property type="evidence" value="ECO:0007669"/>
    <property type="project" value="TreeGrafter"/>
</dbReference>
<gene>
    <name evidence="10" type="ORF">OESDEN_21022</name>
</gene>
<dbReference type="PANTHER" id="PTHR11109">
    <property type="entry name" value="GTP CYCLOHYDROLASE I"/>
    <property type="match status" value="1"/>
</dbReference>
<dbReference type="InterPro" id="IPR001474">
    <property type="entry name" value="GTP_CycHdrlase_I"/>
</dbReference>
<evidence type="ECO:0000259" key="9">
    <source>
        <dbReference type="Pfam" id="PF01227"/>
    </source>
</evidence>
<dbReference type="Gene3D" id="1.10.286.10">
    <property type="match status" value="1"/>
</dbReference>
<feature type="region of interest" description="Disordered" evidence="8">
    <location>
        <begin position="1"/>
        <end position="22"/>
    </location>
</feature>
<dbReference type="InterPro" id="IPR020602">
    <property type="entry name" value="GTP_CycHdrlase_I_dom"/>
</dbReference>
<evidence type="ECO:0000313" key="10">
    <source>
        <dbReference type="EMBL" id="KHJ79333.1"/>
    </source>
</evidence>
<keyword evidence="5" id="KW-0378">Hydrolase</keyword>
<protein>
    <recommendedName>
        <fullName evidence="3">GTP cyclohydrolase 1</fullName>
    </recommendedName>
    <alternativeName>
        <fullName evidence="7">GTP cyclohydrolase I</fullName>
    </alternativeName>
</protein>
<dbReference type="GO" id="GO:0006729">
    <property type="term" value="P:tetrahydrobiopterin biosynthetic process"/>
    <property type="evidence" value="ECO:0007669"/>
    <property type="project" value="TreeGrafter"/>
</dbReference>
<keyword evidence="4" id="KW-0547">Nucleotide-binding</keyword>
<keyword evidence="6" id="KW-0342">GTP-binding</keyword>
<dbReference type="InterPro" id="IPR043134">
    <property type="entry name" value="GTP-CH-I_N"/>
</dbReference>
<dbReference type="PANTHER" id="PTHR11109:SF7">
    <property type="entry name" value="GTP CYCLOHYDROLASE 1"/>
    <property type="match status" value="1"/>
</dbReference>
<dbReference type="Pfam" id="PF01227">
    <property type="entry name" value="GTP_cyclohydroI"/>
    <property type="match status" value="1"/>
</dbReference>
<accession>A0A0B1S1U8</accession>
<dbReference type="GO" id="GO:0008270">
    <property type="term" value="F:zinc ion binding"/>
    <property type="evidence" value="ECO:0007669"/>
    <property type="project" value="TreeGrafter"/>
</dbReference>